<reference evidence="2 3" key="1">
    <citation type="submission" date="2023-05" db="EMBL/GenBank/DDBJ databases">
        <title>Corynebacterium suedekumii sp. nov. and Corynebacterium breve sp. nov. isolated from raw cow's milk.</title>
        <authorList>
            <person name="Baer M.K."/>
            <person name="Mehl L."/>
            <person name="Hellmuth R."/>
            <person name="Marke G."/>
            <person name="Lipski A."/>
        </authorList>
    </citation>
    <scope>NUCLEOTIDE SEQUENCE [LARGE SCALE GENOMIC DNA]</scope>
    <source>
        <strain evidence="2 3">R4</strain>
    </source>
</reference>
<dbReference type="InterPro" id="IPR035994">
    <property type="entry name" value="Nucleoside_phosphorylase_sf"/>
</dbReference>
<dbReference type="NCBIfam" id="NF004168">
    <property type="entry name" value="PRK05634.1"/>
    <property type="match status" value="1"/>
</dbReference>
<accession>A0ABY8VEC6</accession>
<dbReference type="Proteomes" id="UP001225598">
    <property type="component" value="Chromosome"/>
</dbReference>
<feature type="domain" description="Nucleoside phosphorylase" evidence="1">
    <location>
        <begin position="21"/>
        <end position="178"/>
    </location>
</feature>
<evidence type="ECO:0000313" key="3">
    <source>
        <dbReference type="Proteomes" id="UP001225598"/>
    </source>
</evidence>
<protein>
    <submittedName>
        <fullName evidence="2">Nucleosidase</fullName>
    </submittedName>
</protein>
<dbReference type="PANTHER" id="PTHR46832">
    <property type="entry name" value="5'-METHYLTHIOADENOSINE/S-ADENOSYLHOMOCYSTEINE NUCLEOSIDASE"/>
    <property type="match status" value="1"/>
</dbReference>
<dbReference type="Pfam" id="PF01048">
    <property type="entry name" value="PNP_UDP_1"/>
    <property type="match status" value="1"/>
</dbReference>
<dbReference type="RefSeq" id="WP_284824570.1">
    <property type="nucleotide sequence ID" value="NZ_CP126969.1"/>
</dbReference>
<dbReference type="EMBL" id="CP126969">
    <property type="protein sequence ID" value="WIM67457.1"/>
    <property type="molecule type" value="Genomic_DNA"/>
</dbReference>
<proteinExistence type="predicted"/>
<gene>
    <name evidence="2" type="ORF">QP027_10180</name>
</gene>
<dbReference type="SUPFAM" id="SSF53167">
    <property type="entry name" value="Purine and uridine phosphorylases"/>
    <property type="match status" value="1"/>
</dbReference>
<organism evidence="2 3">
    <name type="scientific">Corynebacterium breve</name>
    <dbReference type="NCBI Taxonomy" id="3049799"/>
    <lineage>
        <taxon>Bacteria</taxon>
        <taxon>Bacillati</taxon>
        <taxon>Actinomycetota</taxon>
        <taxon>Actinomycetes</taxon>
        <taxon>Mycobacteriales</taxon>
        <taxon>Corynebacteriaceae</taxon>
        <taxon>Corynebacterium</taxon>
    </lineage>
</organism>
<evidence type="ECO:0000313" key="2">
    <source>
        <dbReference type="EMBL" id="WIM67457.1"/>
    </source>
</evidence>
<name>A0ABY8VEC6_9CORY</name>
<dbReference type="PANTHER" id="PTHR46832:SF1">
    <property type="entry name" value="5'-METHYLTHIOADENOSINE_S-ADENOSYLHOMOCYSTEINE NUCLEOSIDASE"/>
    <property type="match status" value="1"/>
</dbReference>
<dbReference type="InterPro" id="IPR000845">
    <property type="entry name" value="Nucleoside_phosphorylase_d"/>
</dbReference>
<evidence type="ECO:0000259" key="1">
    <source>
        <dbReference type="Pfam" id="PF01048"/>
    </source>
</evidence>
<sequence>MSILIVAAVRAEAARITNHEVLITGVGTVPAAIALTRRLATGPRPERIVNVGTAGALHDAHAGVYEITAIKKHDFDSAAVEGITTPVFPRWFTLPVTGALPTANLVTGDTFVNDSALRDRLAAEAQLVDMEAYALAAAAATFDVPFTALKQISDSADESAMEHWVPSLERAAQELADALAMITS</sequence>
<keyword evidence="3" id="KW-1185">Reference proteome</keyword>
<dbReference type="Gene3D" id="3.40.50.1580">
    <property type="entry name" value="Nucleoside phosphorylase domain"/>
    <property type="match status" value="1"/>
</dbReference>